<keyword evidence="2" id="KW-1185">Reference proteome</keyword>
<reference evidence="1" key="1">
    <citation type="journal article" date="2021" name="Front. Microbiol.">
        <title>Comprehensive Comparative Genomics and Phenotyping of Methylobacterium Species.</title>
        <authorList>
            <person name="Alessa O."/>
            <person name="Ogura Y."/>
            <person name="Fujitani Y."/>
            <person name="Takami H."/>
            <person name="Hayashi T."/>
            <person name="Sahin N."/>
            <person name="Tani A."/>
        </authorList>
    </citation>
    <scope>NUCLEOTIDE SEQUENCE</scope>
    <source>
        <strain evidence="1">LMG 23639</strain>
    </source>
</reference>
<protein>
    <submittedName>
        <fullName evidence="1">Uncharacterized protein</fullName>
    </submittedName>
</protein>
<accession>A0ABQ4SWX2</accession>
<evidence type="ECO:0000313" key="1">
    <source>
        <dbReference type="EMBL" id="GJE07710.1"/>
    </source>
</evidence>
<sequence>MRKVALGMLPFAGNYDPLQLARRFGRWVGPERTDTVRKEHLEMETEALERPADLTIWRTVPASSPLAQPERFDTLREAIAAAAGALTDPAKQPWIITEEGEILSPNWIRTYLN</sequence>
<dbReference type="Proteomes" id="UP001055102">
    <property type="component" value="Unassembled WGS sequence"/>
</dbReference>
<proteinExistence type="predicted"/>
<organism evidence="1 2">
    <name type="scientific">Methylobacterium jeotgali</name>
    <dbReference type="NCBI Taxonomy" id="381630"/>
    <lineage>
        <taxon>Bacteria</taxon>
        <taxon>Pseudomonadati</taxon>
        <taxon>Pseudomonadota</taxon>
        <taxon>Alphaproteobacteria</taxon>
        <taxon>Hyphomicrobiales</taxon>
        <taxon>Methylobacteriaceae</taxon>
        <taxon>Methylobacterium</taxon>
    </lineage>
</organism>
<gene>
    <name evidence="1" type="ORF">AOPFMNJM_3040</name>
</gene>
<comment type="caution">
    <text evidence="1">The sequence shown here is derived from an EMBL/GenBank/DDBJ whole genome shotgun (WGS) entry which is preliminary data.</text>
</comment>
<name>A0ABQ4SWX2_9HYPH</name>
<evidence type="ECO:0000313" key="2">
    <source>
        <dbReference type="Proteomes" id="UP001055102"/>
    </source>
</evidence>
<reference evidence="1" key="2">
    <citation type="submission" date="2021-08" db="EMBL/GenBank/DDBJ databases">
        <authorList>
            <person name="Tani A."/>
            <person name="Ola A."/>
            <person name="Ogura Y."/>
            <person name="Katsura K."/>
            <person name="Hayashi T."/>
        </authorList>
    </citation>
    <scope>NUCLEOTIDE SEQUENCE</scope>
    <source>
        <strain evidence="1">LMG 23639</strain>
    </source>
</reference>
<dbReference type="EMBL" id="BPQR01000051">
    <property type="protein sequence ID" value="GJE07710.1"/>
    <property type="molecule type" value="Genomic_DNA"/>
</dbReference>